<dbReference type="PATRIC" id="fig|1618776.3.peg.33"/>
<dbReference type="SUPFAM" id="SSF47240">
    <property type="entry name" value="Ferritin-like"/>
    <property type="match status" value="1"/>
</dbReference>
<evidence type="ECO:0000313" key="3">
    <source>
        <dbReference type="EMBL" id="KKR43845.1"/>
    </source>
</evidence>
<dbReference type="InterPro" id="IPR007029">
    <property type="entry name" value="YHS_dom"/>
</dbReference>
<dbReference type="InterPro" id="IPR035923">
    <property type="entry name" value="TT1751-like_sf"/>
</dbReference>
<dbReference type="SUPFAM" id="SSF103247">
    <property type="entry name" value="TT1751-like"/>
    <property type="match status" value="1"/>
</dbReference>
<evidence type="ECO:0000256" key="1">
    <source>
        <dbReference type="SAM" id="Coils"/>
    </source>
</evidence>
<dbReference type="PANTHER" id="PTHR38342">
    <property type="entry name" value="SLR5037 PROTEIN"/>
    <property type="match status" value="1"/>
</dbReference>
<gene>
    <name evidence="3" type="ORF">UT78_C0001G0031</name>
</gene>
<dbReference type="PANTHER" id="PTHR38342:SF1">
    <property type="entry name" value="SLR5037 PROTEIN"/>
    <property type="match status" value="1"/>
</dbReference>
<comment type="caution">
    <text evidence="3">The sequence shown here is derived from an EMBL/GenBank/DDBJ whole genome shotgun (WGS) entry which is preliminary data.</text>
</comment>
<dbReference type="EMBL" id="LBYC01000001">
    <property type="protein sequence ID" value="KKR43845.1"/>
    <property type="molecule type" value="Genomic_DNA"/>
</dbReference>
<proteinExistence type="predicted"/>
<dbReference type="SMART" id="SM00746">
    <property type="entry name" value="TRASH"/>
    <property type="match status" value="1"/>
</dbReference>
<sequence length="186" mass="20932">MNYSIKKQVNYSFTGAVSKTKAVLAEEGFGILTEIDVKATLKNKLDVEWDNYVILGVCNPSLAYQALQEEKEIGLFLPCNVIVYEDKGKVFVSAIIPTVAMKMIENKSLNKVASQAEEKLKKVMDKISSKNQDEKTRKVFDLVCGMELNMSDVTHAFEHEGKEYYFCSSTCKGHFVSDPDMYIGEN</sequence>
<dbReference type="InterPro" id="IPR005180">
    <property type="entry name" value="DUF302"/>
</dbReference>
<feature type="domain" description="TRASH" evidence="2">
    <location>
        <begin position="141"/>
        <end position="179"/>
    </location>
</feature>
<dbReference type="Pfam" id="PF04945">
    <property type="entry name" value="YHS"/>
    <property type="match status" value="1"/>
</dbReference>
<evidence type="ECO:0000259" key="2">
    <source>
        <dbReference type="SMART" id="SM00746"/>
    </source>
</evidence>
<dbReference type="InterPro" id="IPR011017">
    <property type="entry name" value="TRASH_dom"/>
</dbReference>
<feature type="coiled-coil region" evidence="1">
    <location>
        <begin position="106"/>
        <end position="133"/>
    </location>
</feature>
<name>A0A0G0T9U7_9BACT</name>
<dbReference type="Proteomes" id="UP000034301">
    <property type="component" value="Unassembled WGS sequence"/>
</dbReference>
<organism evidence="3 4">
    <name type="scientific">Candidatus Nomurabacteria bacterium GW2011_GWF2_40_12</name>
    <dbReference type="NCBI Taxonomy" id="1618776"/>
    <lineage>
        <taxon>Bacteria</taxon>
        <taxon>Candidatus Nomuraibacteriota</taxon>
    </lineage>
</organism>
<reference evidence="3 4" key="1">
    <citation type="journal article" date="2015" name="Nature">
        <title>rRNA introns, odd ribosomes, and small enigmatic genomes across a large radiation of phyla.</title>
        <authorList>
            <person name="Brown C.T."/>
            <person name="Hug L.A."/>
            <person name="Thomas B.C."/>
            <person name="Sharon I."/>
            <person name="Castelle C.J."/>
            <person name="Singh A."/>
            <person name="Wilkins M.J."/>
            <person name="Williams K.H."/>
            <person name="Banfield J.F."/>
        </authorList>
    </citation>
    <scope>NUCLEOTIDE SEQUENCE [LARGE SCALE GENOMIC DNA]</scope>
</reference>
<protein>
    <recommendedName>
        <fullName evidence="2">TRASH domain-containing protein</fullName>
    </recommendedName>
</protein>
<accession>A0A0G0T9U7</accession>
<dbReference type="Gene3D" id="3.30.310.70">
    <property type="entry name" value="TT1751-like domain"/>
    <property type="match status" value="1"/>
</dbReference>
<keyword evidence="1" id="KW-0175">Coiled coil</keyword>
<dbReference type="InterPro" id="IPR009078">
    <property type="entry name" value="Ferritin-like_SF"/>
</dbReference>
<dbReference type="AlphaFoldDB" id="A0A0G0T9U7"/>
<dbReference type="CDD" id="cd14797">
    <property type="entry name" value="DUF302"/>
    <property type="match status" value="1"/>
</dbReference>
<evidence type="ECO:0000313" key="4">
    <source>
        <dbReference type="Proteomes" id="UP000034301"/>
    </source>
</evidence>
<dbReference type="Pfam" id="PF03625">
    <property type="entry name" value="DUF302"/>
    <property type="match status" value="1"/>
</dbReference>